<sequence length="65" mass="7275">MVGSWHHHQLKGKVEIVGNCLRIGFEEHNAGVERSTHCVVRNAVALLGFWSAHGVRRWQGCVARS</sequence>
<name>A0A392SQT8_9FABA</name>
<accession>A0A392SQT8</accession>
<keyword evidence="2" id="KW-1185">Reference proteome</keyword>
<organism evidence="1 2">
    <name type="scientific">Trifolium medium</name>
    <dbReference type="NCBI Taxonomy" id="97028"/>
    <lineage>
        <taxon>Eukaryota</taxon>
        <taxon>Viridiplantae</taxon>
        <taxon>Streptophyta</taxon>
        <taxon>Embryophyta</taxon>
        <taxon>Tracheophyta</taxon>
        <taxon>Spermatophyta</taxon>
        <taxon>Magnoliopsida</taxon>
        <taxon>eudicotyledons</taxon>
        <taxon>Gunneridae</taxon>
        <taxon>Pentapetalae</taxon>
        <taxon>rosids</taxon>
        <taxon>fabids</taxon>
        <taxon>Fabales</taxon>
        <taxon>Fabaceae</taxon>
        <taxon>Papilionoideae</taxon>
        <taxon>50 kb inversion clade</taxon>
        <taxon>NPAAA clade</taxon>
        <taxon>Hologalegina</taxon>
        <taxon>IRL clade</taxon>
        <taxon>Trifolieae</taxon>
        <taxon>Trifolium</taxon>
    </lineage>
</organism>
<dbReference type="EMBL" id="LXQA010421587">
    <property type="protein sequence ID" value="MCI50767.1"/>
    <property type="molecule type" value="Genomic_DNA"/>
</dbReference>
<dbReference type="Proteomes" id="UP000265520">
    <property type="component" value="Unassembled WGS sequence"/>
</dbReference>
<dbReference type="AlphaFoldDB" id="A0A392SQT8"/>
<comment type="caution">
    <text evidence="1">The sequence shown here is derived from an EMBL/GenBank/DDBJ whole genome shotgun (WGS) entry which is preliminary data.</text>
</comment>
<reference evidence="1 2" key="1">
    <citation type="journal article" date="2018" name="Front. Plant Sci.">
        <title>Red Clover (Trifolium pratense) and Zigzag Clover (T. medium) - A Picture of Genomic Similarities and Differences.</title>
        <authorList>
            <person name="Dluhosova J."/>
            <person name="Istvanek J."/>
            <person name="Nedelnik J."/>
            <person name="Repkova J."/>
        </authorList>
    </citation>
    <scope>NUCLEOTIDE SEQUENCE [LARGE SCALE GENOMIC DNA]</scope>
    <source>
        <strain evidence="2">cv. 10/8</strain>
        <tissue evidence="1">Leaf</tissue>
    </source>
</reference>
<proteinExistence type="predicted"/>
<evidence type="ECO:0000313" key="2">
    <source>
        <dbReference type="Proteomes" id="UP000265520"/>
    </source>
</evidence>
<protein>
    <submittedName>
        <fullName evidence="1">Uncharacterized protein</fullName>
    </submittedName>
</protein>
<evidence type="ECO:0000313" key="1">
    <source>
        <dbReference type="EMBL" id="MCI50767.1"/>
    </source>
</evidence>